<evidence type="ECO:0000256" key="5">
    <source>
        <dbReference type="SAM" id="MobiDB-lite"/>
    </source>
</evidence>
<dbReference type="InterPro" id="IPR019376">
    <property type="entry name" value="Myeloid_leukemia_factor"/>
</dbReference>
<evidence type="ECO:0000256" key="3">
    <source>
        <dbReference type="ARBA" id="ARBA00022490"/>
    </source>
</evidence>
<feature type="compositionally biased region" description="Polar residues" evidence="5">
    <location>
        <begin position="155"/>
        <end position="164"/>
    </location>
</feature>
<feature type="compositionally biased region" description="Basic and acidic residues" evidence="5">
    <location>
        <begin position="178"/>
        <end position="187"/>
    </location>
</feature>
<feature type="region of interest" description="Disordered" evidence="5">
    <location>
        <begin position="68"/>
        <end position="118"/>
    </location>
</feature>
<evidence type="ECO:0000256" key="4">
    <source>
        <dbReference type="ARBA" id="ARBA00022553"/>
    </source>
</evidence>
<evidence type="ECO:0000313" key="7">
    <source>
        <dbReference type="EMBL" id="EER20134.1"/>
    </source>
</evidence>
<evidence type="ECO:0000313" key="6">
    <source>
        <dbReference type="EMBL" id="EER17483.1"/>
    </source>
</evidence>
<name>C5K5X3_PERM5</name>
<dbReference type="Proteomes" id="UP000007800">
    <property type="component" value="Unassembled WGS sequence"/>
</dbReference>
<evidence type="ECO:0000256" key="1">
    <source>
        <dbReference type="ARBA" id="ARBA00004496"/>
    </source>
</evidence>
<dbReference type="Pfam" id="PF10248">
    <property type="entry name" value="Mlf1IP"/>
    <property type="match status" value="1"/>
</dbReference>
<keyword evidence="3" id="KW-0963">Cytoplasm</keyword>
<keyword evidence="4" id="KW-0597">Phosphoprotein</keyword>
<dbReference type="OrthoDB" id="8707547at2759"/>
<keyword evidence="8" id="KW-1185">Reference proteome</keyword>
<dbReference type="EMBL" id="GG670791">
    <property type="protein sequence ID" value="EER20134.1"/>
    <property type="molecule type" value="Genomic_DNA"/>
</dbReference>
<dbReference type="GeneID" id="9053644"/>
<comment type="subcellular location">
    <subcellularLocation>
        <location evidence="1">Cytoplasm</location>
    </subcellularLocation>
</comment>
<gene>
    <name evidence="6" type="ORF">Pmar_PMAR025434</name>
    <name evidence="7" type="ORF">Pmar_PMAR026724</name>
</gene>
<accession>C5K5X3</accession>
<evidence type="ECO:0000313" key="8">
    <source>
        <dbReference type="Proteomes" id="UP000007800"/>
    </source>
</evidence>
<dbReference type="GeneID" id="9062709"/>
<organism evidence="8">
    <name type="scientific">Perkinsus marinus (strain ATCC 50983 / TXsc)</name>
    <dbReference type="NCBI Taxonomy" id="423536"/>
    <lineage>
        <taxon>Eukaryota</taxon>
        <taxon>Sar</taxon>
        <taxon>Alveolata</taxon>
        <taxon>Perkinsozoa</taxon>
        <taxon>Perkinsea</taxon>
        <taxon>Perkinsida</taxon>
        <taxon>Perkinsidae</taxon>
        <taxon>Perkinsus</taxon>
    </lineage>
</organism>
<dbReference type="GO" id="GO:0005737">
    <property type="term" value="C:cytoplasm"/>
    <property type="evidence" value="ECO:0007669"/>
    <property type="project" value="UniProtKB-SubCell"/>
</dbReference>
<feature type="compositionally biased region" description="Polar residues" evidence="5">
    <location>
        <begin position="103"/>
        <end position="112"/>
    </location>
</feature>
<reference evidence="7 8" key="1">
    <citation type="submission" date="2008-07" db="EMBL/GenBank/DDBJ databases">
        <authorList>
            <person name="El-Sayed N."/>
            <person name="Caler E."/>
            <person name="Inman J."/>
            <person name="Amedeo P."/>
            <person name="Hass B."/>
            <person name="Wortman J."/>
        </authorList>
    </citation>
    <scope>NUCLEOTIDE SEQUENCE [LARGE SCALE GENOMIC DNA]</scope>
    <source>
        <strain evidence="7">ATCC 50983</strain>
        <strain evidence="8">ATCC 50983 / TXsc</strain>
    </source>
</reference>
<dbReference type="AlphaFoldDB" id="C5K5X3"/>
<feature type="compositionally biased region" description="Basic and acidic residues" evidence="5">
    <location>
        <begin position="8"/>
        <end position="20"/>
    </location>
</feature>
<comment type="similarity">
    <text evidence="2">Belongs to the MLF family.</text>
</comment>
<dbReference type="InParanoid" id="C5K5X3"/>
<feature type="region of interest" description="Disordered" evidence="5">
    <location>
        <begin position="1"/>
        <end position="48"/>
    </location>
</feature>
<dbReference type="EMBL" id="GG672080">
    <property type="protein sequence ID" value="EER17483.1"/>
    <property type="molecule type" value="Genomic_DNA"/>
</dbReference>
<sequence length="230" mass="25635">MSNRPSRRRDDDNHKADRQQLARAEQVDPFGVGTIDRMFREHEQAMDNMMEGIERDMSLATQAAAGDDLIGGMLPTGQHPQQGQYSSQVYVSSSRRGPDGKTVTEQYQSSTVGDADRKLREQQELYANSGTGIDKMALERTMGEQGRRVVRSRNRNTGDQNTQDMLKGGLTEENAAEFDQRWQEDAVPHLPPHGAPGMPALGGAHYSGIEDAGDRQSRRRSHEQRQLTGI</sequence>
<proteinExistence type="inferred from homology"/>
<feature type="region of interest" description="Disordered" evidence="5">
    <location>
        <begin position="139"/>
        <end position="230"/>
    </location>
</feature>
<protein>
    <submittedName>
        <fullName evidence="7">Myeloid leukemia factor, putative</fullName>
    </submittedName>
</protein>
<dbReference type="RefSeq" id="XP_002788338.1">
    <property type="nucleotide sequence ID" value="XM_002788292.1"/>
</dbReference>
<feature type="compositionally biased region" description="Low complexity" evidence="5">
    <location>
        <begin position="81"/>
        <end position="95"/>
    </location>
</feature>
<dbReference type="RefSeq" id="XP_002785687.1">
    <property type="nucleotide sequence ID" value="XM_002785641.1"/>
</dbReference>
<evidence type="ECO:0000256" key="2">
    <source>
        <dbReference type="ARBA" id="ARBA00008332"/>
    </source>
</evidence>